<name>A0A4R2PU32_9RHOB</name>
<dbReference type="EMBL" id="SLXP01000011">
    <property type="protein sequence ID" value="TCP39543.1"/>
    <property type="molecule type" value="Genomic_DNA"/>
</dbReference>
<proteinExistence type="predicted"/>
<dbReference type="Gene3D" id="3.40.630.30">
    <property type="match status" value="1"/>
</dbReference>
<dbReference type="RefSeq" id="WP_132464356.1">
    <property type="nucleotide sequence ID" value="NZ_SLXP01000011.1"/>
</dbReference>
<evidence type="ECO:0000313" key="3">
    <source>
        <dbReference type="Proteomes" id="UP000294835"/>
    </source>
</evidence>
<dbReference type="OrthoDB" id="9812697at2"/>
<dbReference type="InterPro" id="IPR016181">
    <property type="entry name" value="Acyl_CoA_acyltransferase"/>
</dbReference>
<dbReference type="Pfam" id="PF21926">
    <property type="entry name" value="FeeM"/>
    <property type="match status" value="1"/>
</dbReference>
<feature type="domain" description="N-acyl amino acid synthase FeeM catalytic core" evidence="1">
    <location>
        <begin position="36"/>
        <end position="193"/>
    </location>
</feature>
<dbReference type="Proteomes" id="UP000294835">
    <property type="component" value="Unassembled WGS sequence"/>
</dbReference>
<evidence type="ECO:0000259" key="1">
    <source>
        <dbReference type="Pfam" id="PF21926"/>
    </source>
</evidence>
<keyword evidence="3" id="KW-1185">Reference proteome</keyword>
<accession>A0A4R2PU32</accession>
<dbReference type="AlphaFoldDB" id="A0A4R2PU32"/>
<gene>
    <name evidence="2" type="ORF">EV662_11123</name>
</gene>
<dbReference type="SUPFAM" id="SSF55729">
    <property type="entry name" value="Acyl-CoA N-acyltransferases (Nat)"/>
    <property type="match status" value="1"/>
</dbReference>
<sequence length="220" mass="24281">MGYSEAKLENLVSKRLDNFQGLNHFVARTTRQKEGIFKLRYDAYHGEGLIQGSGEASLSDWQDDESSSSIYGVTLHGSLVSTIRLSVISREHKNCVTYALFKDYLDPLLDCGERLIDGSRLAVRCNDSALRRRVVMYTLSLAAGLSSSVKADHGTMIARHNHAPFYERFGFKVVSGPFSYPEALTPLSLMMIDLPKRVAGCTPPGHVTDGDGQHLALRSA</sequence>
<reference evidence="2 3" key="1">
    <citation type="submission" date="2019-03" db="EMBL/GenBank/DDBJ databases">
        <title>Genomic Encyclopedia of Type Strains, Phase IV (KMG-IV): sequencing the most valuable type-strain genomes for metagenomic binning, comparative biology and taxonomic classification.</title>
        <authorList>
            <person name="Goeker M."/>
        </authorList>
    </citation>
    <scope>NUCLEOTIDE SEQUENCE [LARGE SCALE GENOMIC DNA]</scope>
    <source>
        <strain evidence="2 3">DSM 18063</strain>
    </source>
</reference>
<comment type="caution">
    <text evidence="2">The sequence shown here is derived from an EMBL/GenBank/DDBJ whole genome shotgun (WGS) entry which is preliminary data.</text>
</comment>
<organism evidence="2 3">
    <name type="scientific">Rhodovulum marinum</name>
    <dbReference type="NCBI Taxonomy" id="320662"/>
    <lineage>
        <taxon>Bacteria</taxon>
        <taxon>Pseudomonadati</taxon>
        <taxon>Pseudomonadota</taxon>
        <taxon>Alphaproteobacteria</taxon>
        <taxon>Rhodobacterales</taxon>
        <taxon>Paracoccaceae</taxon>
        <taxon>Rhodovulum</taxon>
    </lineage>
</organism>
<protein>
    <recommendedName>
        <fullName evidence="1">N-acyl amino acid synthase FeeM catalytic core domain-containing protein</fullName>
    </recommendedName>
</protein>
<evidence type="ECO:0000313" key="2">
    <source>
        <dbReference type="EMBL" id="TCP39543.1"/>
    </source>
</evidence>
<dbReference type="InterPro" id="IPR054597">
    <property type="entry name" value="FeeM_cat"/>
</dbReference>